<feature type="compositionally biased region" description="Pro residues" evidence="1">
    <location>
        <begin position="19"/>
        <end position="50"/>
    </location>
</feature>
<dbReference type="EMBL" id="JAPDHF010000013">
    <property type="protein sequence ID" value="KAJ4009667.1"/>
    <property type="molecule type" value="Genomic_DNA"/>
</dbReference>
<feature type="compositionally biased region" description="Low complexity" evidence="1">
    <location>
        <begin position="180"/>
        <end position="199"/>
    </location>
</feature>
<organism evidence="2 3">
    <name type="scientific">Fusarium irregulare</name>
    <dbReference type="NCBI Taxonomy" id="2494466"/>
    <lineage>
        <taxon>Eukaryota</taxon>
        <taxon>Fungi</taxon>
        <taxon>Dikarya</taxon>
        <taxon>Ascomycota</taxon>
        <taxon>Pezizomycotina</taxon>
        <taxon>Sordariomycetes</taxon>
        <taxon>Hypocreomycetidae</taxon>
        <taxon>Hypocreales</taxon>
        <taxon>Nectriaceae</taxon>
        <taxon>Fusarium</taxon>
        <taxon>Fusarium incarnatum-equiseti species complex</taxon>
    </lineage>
</organism>
<evidence type="ECO:0000256" key="1">
    <source>
        <dbReference type="SAM" id="MobiDB-lite"/>
    </source>
</evidence>
<name>A0A9W8PK23_9HYPO</name>
<gene>
    <name evidence="2" type="ORF">NW766_008788</name>
</gene>
<dbReference type="AlphaFoldDB" id="A0A9W8PK23"/>
<sequence>MSSFTPINSGSAIIRHGLPTPPPTPPPTALPFHPPPGPGPGPPTPPPTPVTPARGRTRERAPAPAPVRPSATPGRRRQALCKECNRCFSYKNIADHRKLHKMLGDEGGRARPCKQCKEHRKQCYVAIHPKTVNTYACAGCLHGHKACSFKSIKFERPKEWADRHPNLLGKENIPPKEADSPSNSSASNSNSSLSTSVSSVEDYPHNRPWELQ</sequence>
<evidence type="ECO:0000313" key="2">
    <source>
        <dbReference type="EMBL" id="KAJ4009667.1"/>
    </source>
</evidence>
<dbReference type="OrthoDB" id="5086876at2759"/>
<accession>A0A9W8PK23</accession>
<dbReference type="Proteomes" id="UP001152130">
    <property type="component" value="Unassembled WGS sequence"/>
</dbReference>
<feature type="compositionally biased region" description="Basic and acidic residues" evidence="1">
    <location>
        <begin position="202"/>
        <end position="212"/>
    </location>
</feature>
<evidence type="ECO:0000313" key="3">
    <source>
        <dbReference type="Proteomes" id="UP001152130"/>
    </source>
</evidence>
<feature type="region of interest" description="Disordered" evidence="1">
    <location>
        <begin position="160"/>
        <end position="212"/>
    </location>
</feature>
<comment type="caution">
    <text evidence="2">The sequence shown here is derived from an EMBL/GenBank/DDBJ whole genome shotgun (WGS) entry which is preliminary data.</text>
</comment>
<reference evidence="2" key="1">
    <citation type="submission" date="2022-10" db="EMBL/GenBank/DDBJ databases">
        <title>Fusarium specimens isolated from Avocado Roots.</title>
        <authorList>
            <person name="Stajich J."/>
            <person name="Roper C."/>
            <person name="Heimlech-Rivalta G."/>
        </authorList>
    </citation>
    <scope>NUCLEOTIDE SEQUENCE</scope>
    <source>
        <strain evidence="2">CF00143</strain>
    </source>
</reference>
<keyword evidence="3" id="KW-1185">Reference proteome</keyword>
<proteinExistence type="predicted"/>
<feature type="compositionally biased region" description="Polar residues" evidence="1">
    <location>
        <begin position="1"/>
        <end position="11"/>
    </location>
</feature>
<protein>
    <submittedName>
        <fullName evidence="2">Uncharacterized protein</fullName>
    </submittedName>
</protein>
<feature type="region of interest" description="Disordered" evidence="1">
    <location>
        <begin position="1"/>
        <end position="75"/>
    </location>
</feature>